<dbReference type="InterPro" id="IPR003781">
    <property type="entry name" value="CoA-bd"/>
</dbReference>
<dbReference type="SMART" id="SM00881">
    <property type="entry name" value="CoA_binding"/>
    <property type="match status" value="1"/>
</dbReference>
<dbReference type="InterPro" id="IPR036291">
    <property type="entry name" value="NAD(P)-bd_dom_sf"/>
</dbReference>
<feature type="domain" description="N-acetyltransferase" evidence="2">
    <location>
        <begin position="19"/>
        <end position="169"/>
    </location>
</feature>
<dbReference type="EMBL" id="BOOB01000013">
    <property type="protein sequence ID" value="GIH31763.1"/>
    <property type="molecule type" value="Genomic_DNA"/>
</dbReference>
<dbReference type="Gene3D" id="3.40.630.30">
    <property type="match status" value="1"/>
</dbReference>
<evidence type="ECO:0000259" key="2">
    <source>
        <dbReference type="PROSITE" id="PS51186"/>
    </source>
</evidence>
<dbReference type="PROSITE" id="PS51186">
    <property type="entry name" value="GNAT"/>
    <property type="match status" value="1"/>
</dbReference>
<dbReference type="Pfam" id="PF13607">
    <property type="entry name" value="Succ_CoA_lig"/>
    <property type="match status" value="1"/>
</dbReference>
<dbReference type="Pfam" id="PF13302">
    <property type="entry name" value="Acetyltransf_3"/>
    <property type="match status" value="1"/>
</dbReference>
<name>A0ABQ4FAE2_9ACTN</name>
<dbReference type="InterPro" id="IPR016102">
    <property type="entry name" value="Succinyl-CoA_synth-like"/>
</dbReference>
<feature type="region of interest" description="Disordered" evidence="1">
    <location>
        <begin position="259"/>
        <end position="285"/>
    </location>
</feature>
<comment type="caution">
    <text evidence="3">The sequence shown here is derived from an EMBL/GenBank/DDBJ whole genome shotgun (WGS) entry which is preliminary data.</text>
</comment>
<dbReference type="Pfam" id="PF13549">
    <property type="entry name" value="ATP-grasp_5"/>
    <property type="match status" value="1"/>
</dbReference>
<keyword evidence="4" id="KW-1185">Reference proteome</keyword>
<dbReference type="InterPro" id="IPR032875">
    <property type="entry name" value="Succ_CoA_lig_flav_dom"/>
</dbReference>
<feature type="compositionally biased region" description="Low complexity" evidence="1">
    <location>
        <begin position="858"/>
        <end position="867"/>
    </location>
</feature>
<evidence type="ECO:0000313" key="3">
    <source>
        <dbReference type="EMBL" id="GIH31763.1"/>
    </source>
</evidence>
<gene>
    <name evidence="3" type="ORF">Mam01_19270</name>
</gene>
<dbReference type="InterPro" id="IPR016181">
    <property type="entry name" value="Acyl_CoA_acyltransferase"/>
</dbReference>
<dbReference type="RefSeq" id="WP_204285015.1">
    <property type="nucleotide sequence ID" value="NZ_BAABEJ010000006.1"/>
</dbReference>
<evidence type="ECO:0000313" key="4">
    <source>
        <dbReference type="Proteomes" id="UP000651728"/>
    </source>
</evidence>
<dbReference type="SUPFAM" id="SSF52210">
    <property type="entry name" value="Succinyl-CoA synthetase domains"/>
    <property type="match status" value="2"/>
</dbReference>
<feature type="compositionally biased region" description="Polar residues" evidence="1">
    <location>
        <begin position="265"/>
        <end position="274"/>
    </location>
</feature>
<dbReference type="Gene3D" id="3.40.50.261">
    <property type="entry name" value="Succinyl-CoA synthetase domains"/>
    <property type="match status" value="2"/>
</dbReference>
<dbReference type="Gene3D" id="3.40.50.720">
    <property type="entry name" value="NAD(P)-binding Rossmann-like Domain"/>
    <property type="match status" value="1"/>
</dbReference>
<dbReference type="Pfam" id="PF13380">
    <property type="entry name" value="CoA_binding_2"/>
    <property type="match status" value="1"/>
</dbReference>
<evidence type="ECO:0000256" key="1">
    <source>
        <dbReference type="SAM" id="MobiDB-lite"/>
    </source>
</evidence>
<feature type="region of interest" description="Disordered" evidence="1">
    <location>
        <begin position="845"/>
        <end position="867"/>
    </location>
</feature>
<protein>
    <recommendedName>
        <fullName evidence="2">N-acetyltransferase domain-containing protein</fullName>
    </recommendedName>
</protein>
<dbReference type="PANTHER" id="PTHR42793:SF1">
    <property type="entry name" value="PEPTIDYL-LYSINE N-ACETYLTRANSFERASE PATZ"/>
    <property type="match status" value="1"/>
</dbReference>
<dbReference type="PANTHER" id="PTHR42793">
    <property type="entry name" value="COA BINDING DOMAIN CONTAINING PROTEIN"/>
    <property type="match status" value="1"/>
</dbReference>
<dbReference type="Proteomes" id="UP000651728">
    <property type="component" value="Unassembled WGS sequence"/>
</dbReference>
<accession>A0ABQ4FAE2</accession>
<dbReference type="SUPFAM" id="SSF55729">
    <property type="entry name" value="Acyl-CoA N-acyltransferases (Nat)"/>
    <property type="match status" value="1"/>
</dbReference>
<reference evidence="3 4" key="1">
    <citation type="submission" date="2021-01" db="EMBL/GenBank/DDBJ databases">
        <title>Whole genome shotgun sequence of Microbispora amethystogenes NBRC 101907.</title>
        <authorList>
            <person name="Komaki H."/>
            <person name="Tamura T."/>
        </authorList>
    </citation>
    <scope>NUCLEOTIDE SEQUENCE [LARGE SCALE GENOMIC DNA]</scope>
    <source>
        <strain evidence="3 4">NBRC 101907</strain>
    </source>
</reference>
<dbReference type="InterPro" id="IPR000182">
    <property type="entry name" value="GNAT_dom"/>
</dbReference>
<dbReference type="Gene3D" id="3.30.470.20">
    <property type="entry name" value="ATP-grasp fold, B domain"/>
    <property type="match status" value="1"/>
</dbReference>
<organism evidence="3 4">
    <name type="scientific">Microbispora amethystogenes</name>
    <dbReference type="NCBI Taxonomy" id="1427754"/>
    <lineage>
        <taxon>Bacteria</taxon>
        <taxon>Bacillati</taxon>
        <taxon>Actinomycetota</taxon>
        <taxon>Actinomycetes</taxon>
        <taxon>Streptosporangiales</taxon>
        <taxon>Streptosporangiaceae</taxon>
        <taxon>Microbispora</taxon>
    </lineage>
</organism>
<proteinExistence type="predicted"/>
<sequence>MTRSVAEACDVLLRDGGMAHIRPLRPSDRAALHELIARSSPRSAYLRFFAGGTASAHAYMDLITGPEYLGHALVASAGGLVVGVAECIPGPGGAEAEVGILLDDRVHGQGLGTLLLEHVALDAADAGVEDLVATVLPENRAMLRVLHDLGLPVEQRYERGQVEIRIAARPTERLVAEIEARAHEAERGSLAHVFTPGSVAVIGDVLDPDGLGNRVLRDLVAGGFPGPIHPVAPRAAQTPPAAEVFPDTHISCKARMPPEAHLSPATETPRTGSASPDVEESRADEMPPVAEVCGLPVHAGVAAVPGPVDLAVVAVPAPAVLGVAGECARRRVRALVVLTGGFAEAGDREAEWELLRVCREAGMRLVGPGSLGVVNTAARLHAGLLPVRPAAGPLGLMAQSGTAAVALLEGAGRLGLGVSSFASVGDKADVSGNDLLEYWEDDPATRVIALHLESFGNPRRFGRIARRIGARKPIIVMKRDRHAPESPSIRANTAITASGVAITAATAPIAASTATASGVADTAATASAGASTESAASGAVSAAASGGASSAGTGLSAASMEAAVDALLRACGAIREDSVRGMLDTARLLAFQSLPDGPRVAIVSDSGHAAVHAAAVTSGACERPGLVVGDLCPATVAALRARLRPGSALGGLLDLTDHSTAALSGDLSGGCSAEADAGGVGDFAAAIKAVLGNMDDLASAITAVLADPGVDAVLVISAPPSGPDPGAARQPTWEAIAAATRSATKPVLACLAGWDGLIDGRIPVYATPERAAHALAQAAGYAAWRARPVLAPEELPGVDPPLARRLVAADLAAYPEGRLLDDRTAARLLAAYGIRVTGPVAETVAGPGPGVEGVQGTEPGAEPGPGVEGVEMVVRGVAYETFGPLVMVRPGSTAPGRPGLPGVNTDDQAGAHAGDHAFRVPPIDRAEAGRMIGESCRAALPYGHRGLPEAGVRALEDLIVRVGRLMDDQPGVAGIDLDPVVVTPYGAVVVHARVRLAPAPPLPSPFRRRLR</sequence>
<dbReference type="SUPFAM" id="SSF51735">
    <property type="entry name" value="NAD(P)-binding Rossmann-fold domains"/>
    <property type="match status" value="1"/>
</dbReference>